<feature type="transmembrane region" description="Helical" evidence="10">
    <location>
        <begin position="45"/>
        <end position="66"/>
    </location>
</feature>
<evidence type="ECO:0000256" key="7">
    <source>
        <dbReference type="ARBA" id="ARBA00022692"/>
    </source>
</evidence>
<dbReference type="NCBIfam" id="TIGR02141">
    <property type="entry name" value="modB_ABC"/>
    <property type="match status" value="1"/>
</dbReference>
<keyword evidence="8 10" id="KW-1133">Transmembrane helix</keyword>
<dbReference type="PANTHER" id="PTHR30183">
    <property type="entry name" value="MOLYBDENUM TRANSPORT SYSTEM PERMEASE PROTEIN MODB"/>
    <property type="match status" value="1"/>
</dbReference>
<dbReference type="EMBL" id="FWDM01000011">
    <property type="protein sequence ID" value="SLM11315.1"/>
    <property type="molecule type" value="Genomic_DNA"/>
</dbReference>
<evidence type="ECO:0000256" key="9">
    <source>
        <dbReference type="ARBA" id="ARBA00023136"/>
    </source>
</evidence>
<evidence type="ECO:0000259" key="12">
    <source>
        <dbReference type="PROSITE" id="PS50928"/>
    </source>
</evidence>
<evidence type="ECO:0000256" key="8">
    <source>
        <dbReference type="ARBA" id="ARBA00022989"/>
    </source>
</evidence>
<feature type="transmembrane region" description="Helical" evidence="10">
    <location>
        <begin position="193"/>
        <end position="214"/>
    </location>
</feature>
<comment type="subcellular location">
    <subcellularLocation>
        <location evidence="2 10">Cell membrane</location>
        <topology evidence="2 10">Multi-pass membrane protein</topology>
    </subcellularLocation>
</comment>
<keyword evidence="4 10" id="KW-0813">Transport</keyword>
<evidence type="ECO:0000256" key="11">
    <source>
        <dbReference type="RuleBase" id="RU365097"/>
    </source>
</evidence>
<keyword evidence="9 10" id="KW-0472">Membrane</keyword>
<dbReference type="PANTHER" id="PTHR30183:SF3">
    <property type="entry name" value="MOLYBDENUM TRANSPORT SYSTEM PERMEASE PROTEIN MODB"/>
    <property type="match status" value="1"/>
</dbReference>
<keyword evidence="7 10" id="KW-0812">Transmembrane</keyword>
<organism evidence="13">
    <name type="scientific">uncultured spirochete</name>
    <dbReference type="NCBI Taxonomy" id="156406"/>
    <lineage>
        <taxon>Bacteria</taxon>
        <taxon>Pseudomonadati</taxon>
        <taxon>Spirochaetota</taxon>
        <taxon>Spirochaetia</taxon>
        <taxon>Spirochaetales</taxon>
        <taxon>environmental samples</taxon>
    </lineage>
</organism>
<gene>
    <name evidence="13" type="primary">yvgM</name>
    <name evidence="13" type="ORF">SPIROBIBN47_190036</name>
</gene>
<feature type="domain" description="ABC transmembrane type-1" evidence="12">
    <location>
        <begin position="7"/>
        <end position="212"/>
    </location>
</feature>
<dbReference type="Pfam" id="PF00528">
    <property type="entry name" value="BPD_transp_1"/>
    <property type="match status" value="1"/>
</dbReference>
<dbReference type="GO" id="GO:0015098">
    <property type="term" value="F:molybdate ion transmembrane transporter activity"/>
    <property type="evidence" value="ECO:0007669"/>
    <property type="project" value="UniProtKB-UniRule"/>
</dbReference>
<dbReference type="PROSITE" id="PS50928">
    <property type="entry name" value="ABC_TM1"/>
    <property type="match status" value="1"/>
</dbReference>
<evidence type="ECO:0000256" key="6">
    <source>
        <dbReference type="ARBA" id="ARBA00022505"/>
    </source>
</evidence>
<dbReference type="InterPro" id="IPR035906">
    <property type="entry name" value="MetI-like_sf"/>
</dbReference>
<dbReference type="InterPro" id="IPR011867">
    <property type="entry name" value="ModB_ABC"/>
</dbReference>
<proteinExistence type="inferred from homology"/>
<feature type="transmembrane region" description="Helical" evidence="10">
    <location>
        <begin position="132"/>
        <end position="153"/>
    </location>
</feature>
<evidence type="ECO:0000256" key="5">
    <source>
        <dbReference type="ARBA" id="ARBA00022475"/>
    </source>
</evidence>
<reference evidence="13" key="1">
    <citation type="submission" date="2017-02" db="EMBL/GenBank/DDBJ databases">
        <authorList>
            <person name="Regsiter A."/>
            <person name="William W."/>
        </authorList>
    </citation>
    <scope>NUCLEOTIDE SEQUENCE</scope>
    <source>
        <strain evidence="13">Bib</strain>
    </source>
</reference>
<accession>A0A3P3XI43</accession>
<dbReference type="SUPFAM" id="SSF161098">
    <property type="entry name" value="MetI-like"/>
    <property type="match status" value="1"/>
</dbReference>
<comment type="function">
    <text evidence="1 11">Part of the binding-protein-dependent transport system for molybdenum; probably responsible for the translocation of the substrate across the membrane.</text>
</comment>
<evidence type="ECO:0000256" key="3">
    <source>
        <dbReference type="ARBA" id="ARBA00007069"/>
    </source>
</evidence>
<dbReference type="Gene3D" id="1.10.3720.10">
    <property type="entry name" value="MetI-like"/>
    <property type="match status" value="1"/>
</dbReference>
<dbReference type="GO" id="GO:0005886">
    <property type="term" value="C:plasma membrane"/>
    <property type="evidence" value="ECO:0007669"/>
    <property type="project" value="UniProtKB-SubCell"/>
</dbReference>
<keyword evidence="6 11" id="KW-0500">Molybdenum</keyword>
<name>A0A3P3XI43_9SPIR</name>
<evidence type="ECO:0000256" key="2">
    <source>
        <dbReference type="ARBA" id="ARBA00004651"/>
    </source>
</evidence>
<protein>
    <recommendedName>
        <fullName evidence="11">Molybdenum transport system permease</fullName>
    </recommendedName>
</protein>
<evidence type="ECO:0000256" key="4">
    <source>
        <dbReference type="ARBA" id="ARBA00022448"/>
    </source>
</evidence>
<evidence type="ECO:0000313" key="13">
    <source>
        <dbReference type="EMBL" id="SLM11315.1"/>
    </source>
</evidence>
<feature type="transmembrane region" description="Helical" evidence="10">
    <location>
        <begin position="12"/>
        <end position="33"/>
    </location>
</feature>
<keyword evidence="5 11" id="KW-1003">Cell membrane</keyword>
<dbReference type="AlphaFoldDB" id="A0A3P3XI43"/>
<dbReference type="CDD" id="cd06261">
    <property type="entry name" value="TM_PBP2"/>
    <property type="match status" value="1"/>
</dbReference>
<evidence type="ECO:0000256" key="1">
    <source>
        <dbReference type="ARBA" id="ARBA00002949"/>
    </source>
</evidence>
<evidence type="ECO:0000256" key="10">
    <source>
        <dbReference type="RuleBase" id="RU363032"/>
    </source>
</evidence>
<dbReference type="InterPro" id="IPR000515">
    <property type="entry name" value="MetI-like"/>
</dbReference>
<feature type="transmembrane region" description="Helical" evidence="10">
    <location>
        <begin position="86"/>
        <end position="104"/>
    </location>
</feature>
<comment type="similarity">
    <text evidence="3 11">Belongs to the binding-protein-dependent transport system permease family. CysTW subfamily.</text>
</comment>
<sequence length="220" mass="23785">MFDLSPLYISLRAATLSSAIVFVLGTVVARLCYTMQGRKATIVDTILTLPLVLPPTVLGFFLLVLFGKNGPFGILLAKIGQRGILFSWKASIIAATVVSFPLMYRSALGAFRQIDQELLWAGRTLGMSEWKLFVHVMVPEAWPGLIAGLALSFSRSLGEFGATLMIAGNIPGKTQTIPMAIYFATAGGDMQTAWIWVGIIVAISCVSLALTTHFDSRRKG</sequence>